<dbReference type="InterPro" id="IPR029063">
    <property type="entry name" value="SAM-dependent_MTases_sf"/>
</dbReference>
<keyword evidence="1" id="KW-0808">Transferase</keyword>
<dbReference type="Proteomes" id="UP000515683">
    <property type="component" value="Segment"/>
</dbReference>
<dbReference type="SUPFAM" id="SSF53335">
    <property type="entry name" value="S-adenosyl-L-methionine-dependent methyltransferases"/>
    <property type="match status" value="1"/>
</dbReference>
<dbReference type="Gene3D" id="3.40.50.150">
    <property type="entry name" value="Vaccinia Virus protein VP39"/>
    <property type="match status" value="1"/>
</dbReference>
<evidence type="ECO:0000313" key="2">
    <source>
        <dbReference type="Proteomes" id="UP000515683"/>
    </source>
</evidence>
<proteinExistence type="predicted"/>
<gene>
    <name evidence="1" type="ORF">SSCSM1_133</name>
</gene>
<name>A0A6M2ZHH6_9CAUD</name>
<accession>A0A6M2ZHH6</accession>
<protein>
    <submittedName>
        <fullName evidence="1">Methyltransferase</fullName>
    </submittedName>
</protein>
<reference evidence="1" key="1">
    <citation type="submission" date="2019-04" db="EMBL/GenBank/DDBJ databases">
        <title>Genomic and proteomic characterization of cyanophage S-SCSM1 provides new insights into understanding the viral gene diversity and phage-host interactions.</title>
        <authorList>
            <person name="Wang Q."/>
            <person name="Xu Y."/>
            <person name="Jiao N."/>
            <person name="Zhang R."/>
        </authorList>
    </citation>
    <scope>NUCLEOTIDE SEQUENCE [LARGE SCALE GENOMIC DNA]</scope>
</reference>
<evidence type="ECO:0000313" key="1">
    <source>
        <dbReference type="EMBL" id="QFG06391.1"/>
    </source>
</evidence>
<dbReference type="EMBL" id="MK867354">
    <property type="protein sequence ID" value="QFG06391.1"/>
    <property type="molecule type" value="Genomic_DNA"/>
</dbReference>
<sequence length="195" mass="22737">MKLTDIHTQFKTDKGTAHDYIGWYEQTFSDRRTDEMNVLEIGVLFGGSLKMWEHYFENSNIYGVEDFSQEDGQWHYQYEPVDGDAVMEDVNSHERITLFNFDCENLNHIQEHFGDLTFDIILDDANHKLSQQMKNAENYMPYLRDGGIYICEDVQTAQGAKELCEFITELYPGAQTHIIECDLNKKSDDRLVVVV</sequence>
<keyword evidence="1" id="KW-0489">Methyltransferase</keyword>
<organism evidence="1 2">
    <name type="scientific">Synechococcus phage S-SCSM1</name>
    <dbReference type="NCBI Taxonomy" id="2588487"/>
    <lineage>
        <taxon>Viruses</taxon>
        <taxon>Duplodnaviria</taxon>
        <taxon>Heunggongvirae</taxon>
        <taxon>Uroviricota</taxon>
        <taxon>Caudoviricetes</taxon>
        <taxon>Pantevenvirales</taxon>
        <taxon>Kyanoviridae</taxon>
        <taxon>Zhoulongquanvirus</taxon>
        <taxon>Zhoulongquanvirus esscess</taxon>
    </lineage>
</organism>
<keyword evidence="2" id="KW-1185">Reference proteome</keyword>